<dbReference type="EMBL" id="PKPP01005239">
    <property type="protein sequence ID" value="PWA60872.1"/>
    <property type="molecule type" value="Genomic_DNA"/>
</dbReference>
<dbReference type="OrthoDB" id="1902639at2759"/>
<keyword evidence="2" id="KW-1185">Reference proteome</keyword>
<protein>
    <submittedName>
        <fullName evidence="1">Six-bladed beta-propeller, TolB-like protein</fullName>
    </submittedName>
</protein>
<dbReference type="Proteomes" id="UP000245207">
    <property type="component" value="Unassembled WGS sequence"/>
</dbReference>
<gene>
    <name evidence="1" type="ORF">CTI12_AA341110</name>
</gene>
<sequence>MERFLRIASFVGPTVTGDAYRQARHYKWGLKHWVLDRIVNTDYDDVSLAAILIVIIISLESLTPTSNYYEFCSTGWLRESTKWDKANIVSFLDGGGIGDVILPDDLMNVVLYYKRYLSLRMLEAVGKGYYIVVFSLITRGVEWWLP</sequence>
<reference evidence="1 2" key="1">
    <citation type="journal article" date="2018" name="Mol. Plant">
        <title>The genome of Artemisia annua provides insight into the evolution of Asteraceae family and artemisinin biosynthesis.</title>
        <authorList>
            <person name="Shen Q."/>
            <person name="Zhang L."/>
            <person name="Liao Z."/>
            <person name="Wang S."/>
            <person name="Yan T."/>
            <person name="Shi P."/>
            <person name="Liu M."/>
            <person name="Fu X."/>
            <person name="Pan Q."/>
            <person name="Wang Y."/>
            <person name="Lv Z."/>
            <person name="Lu X."/>
            <person name="Zhang F."/>
            <person name="Jiang W."/>
            <person name="Ma Y."/>
            <person name="Chen M."/>
            <person name="Hao X."/>
            <person name="Li L."/>
            <person name="Tang Y."/>
            <person name="Lv G."/>
            <person name="Zhou Y."/>
            <person name="Sun X."/>
            <person name="Brodelius P.E."/>
            <person name="Rose J.K.C."/>
            <person name="Tang K."/>
        </authorList>
    </citation>
    <scope>NUCLEOTIDE SEQUENCE [LARGE SCALE GENOMIC DNA]</scope>
    <source>
        <strain evidence="2">cv. Huhao1</strain>
        <tissue evidence="1">Leaf</tissue>
    </source>
</reference>
<name>A0A2U1MI16_ARTAN</name>
<accession>A0A2U1MI16</accession>
<evidence type="ECO:0000313" key="1">
    <source>
        <dbReference type="EMBL" id="PWA60872.1"/>
    </source>
</evidence>
<proteinExistence type="predicted"/>
<evidence type="ECO:0000313" key="2">
    <source>
        <dbReference type="Proteomes" id="UP000245207"/>
    </source>
</evidence>
<comment type="caution">
    <text evidence="1">The sequence shown here is derived from an EMBL/GenBank/DDBJ whole genome shotgun (WGS) entry which is preliminary data.</text>
</comment>
<organism evidence="1 2">
    <name type="scientific">Artemisia annua</name>
    <name type="common">Sweet wormwood</name>
    <dbReference type="NCBI Taxonomy" id="35608"/>
    <lineage>
        <taxon>Eukaryota</taxon>
        <taxon>Viridiplantae</taxon>
        <taxon>Streptophyta</taxon>
        <taxon>Embryophyta</taxon>
        <taxon>Tracheophyta</taxon>
        <taxon>Spermatophyta</taxon>
        <taxon>Magnoliopsida</taxon>
        <taxon>eudicotyledons</taxon>
        <taxon>Gunneridae</taxon>
        <taxon>Pentapetalae</taxon>
        <taxon>asterids</taxon>
        <taxon>campanulids</taxon>
        <taxon>Asterales</taxon>
        <taxon>Asteraceae</taxon>
        <taxon>Asteroideae</taxon>
        <taxon>Anthemideae</taxon>
        <taxon>Artemisiinae</taxon>
        <taxon>Artemisia</taxon>
    </lineage>
</organism>
<dbReference type="AlphaFoldDB" id="A0A2U1MI16"/>